<accession>A0ABP2C4U6</accession>
<dbReference type="PANTHER" id="PTHR43306">
    <property type="entry name" value="7,8-DIHYDRO-6-HYDROXYMETHYLPTERIN DIMETHYLTRANSFERASE"/>
    <property type="match status" value="1"/>
</dbReference>
<dbReference type="InterPro" id="IPR007197">
    <property type="entry name" value="rSAM"/>
</dbReference>
<dbReference type="SFLD" id="SFLDG01067">
    <property type="entry name" value="SPASM/twitch_domain_containing"/>
    <property type="match status" value="1"/>
</dbReference>
<dbReference type="InterPro" id="IPR056488">
    <property type="entry name" value="Zn_ribbon_HMPTM"/>
</dbReference>
<comment type="caution">
    <text evidence="6">The sequence shown here is derived from an EMBL/GenBank/DDBJ whole genome shotgun (WGS) entry which is preliminary data.</text>
</comment>
<evidence type="ECO:0000313" key="6">
    <source>
        <dbReference type="EMBL" id="CVK19318.1"/>
    </source>
</evidence>
<sequence>MAPDEKLLKHTESVCPECLKRIPAQNVKRGNDVYLIKECPDHGRFSTVVWRGEPAYESWAYPQKAAPPPVCATGMNRGCPFDCGVCSDHQQPPCGVLLEATSRCNLGCPVCFAGSDAETAGEDPDISVIEGWYRTLFASSGPCNIQLSGGEPTVRDDLPDIVALGHKLGFPFIQLNTNGVRLGTEPEYVKKLKAAGLNCVFLQFDGTNDTIYEHIRGAALLELKEAAISHCADNEIGVVLVSTLVPGINTGNIGELIHYALQKVPHVRAVHFQPIGYLGRYPKAPRNEDRFTIPEVIRALEAQTGGKVKAANFLPPAGENAHCSFHGNFILMPDGSLLPWTLDRSDYYCVKEPRSAGAVYARDFMNRQWRAPQAPSKSVERLTAVTKSKPVINVSSLDDFLERVNTYTLSISGMAFQDAWNLDLDRLRECHIGIVSPDRRVIPFCAYNLTSRAGQTLYRGKGTEND</sequence>
<dbReference type="EC" id="4.1.99.18" evidence="6"/>
<organism evidence="6 7">
    <name type="scientific">Sporomusa sphaeroides DSM 2875</name>
    <dbReference type="NCBI Taxonomy" id="1337886"/>
    <lineage>
        <taxon>Bacteria</taxon>
        <taxon>Bacillati</taxon>
        <taxon>Bacillota</taxon>
        <taxon>Negativicutes</taxon>
        <taxon>Selenomonadales</taxon>
        <taxon>Sporomusaceae</taxon>
        <taxon>Sporomusa</taxon>
    </lineage>
</organism>
<evidence type="ECO:0000256" key="1">
    <source>
        <dbReference type="ARBA" id="ARBA00022691"/>
    </source>
</evidence>
<evidence type="ECO:0000313" key="7">
    <source>
        <dbReference type="Proteomes" id="UP000245702"/>
    </source>
</evidence>
<keyword evidence="6" id="KW-0456">Lyase</keyword>
<keyword evidence="4" id="KW-0411">Iron-sulfur</keyword>
<keyword evidence="3" id="KW-0408">Iron</keyword>
<dbReference type="GO" id="GO:0016829">
    <property type="term" value="F:lyase activity"/>
    <property type="evidence" value="ECO:0007669"/>
    <property type="project" value="UniProtKB-KW"/>
</dbReference>
<reference evidence="6 7" key="1">
    <citation type="submission" date="2016-01" db="EMBL/GenBank/DDBJ databases">
        <authorList>
            <person name="Brown R."/>
        </authorList>
    </citation>
    <scope>NUCLEOTIDE SEQUENCE [LARGE SCALE GENOMIC DNA]</scope>
    <source>
        <strain evidence="6">Sporomusa sphaeroides DSM 2875</strain>
    </source>
</reference>
<dbReference type="InterPro" id="IPR013785">
    <property type="entry name" value="Aldolase_TIM"/>
</dbReference>
<dbReference type="RefSeq" id="WP_075756913.1">
    <property type="nucleotide sequence ID" value="NZ_CP146991.1"/>
</dbReference>
<dbReference type="SFLD" id="SFLDG01100">
    <property type="entry name" value="methyltransferase_(Class_D)"/>
    <property type="match status" value="1"/>
</dbReference>
<keyword evidence="7" id="KW-1185">Reference proteome</keyword>
<dbReference type="SUPFAM" id="SSF102114">
    <property type="entry name" value="Radical SAM enzymes"/>
    <property type="match status" value="1"/>
</dbReference>
<dbReference type="InterPro" id="IPR058240">
    <property type="entry name" value="rSAM_sf"/>
</dbReference>
<dbReference type="NCBIfam" id="NF045646">
    <property type="entry name" value="rSAM_Se_TrsS"/>
    <property type="match status" value="1"/>
</dbReference>
<dbReference type="SFLD" id="SFLDS00029">
    <property type="entry name" value="Radical_SAM"/>
    <property type="match status" value="1"/>
</dbReference>
<dbReference type="Pfam" id="PF04055">
    <property type="entry name" value="Radical_SAM"/>
    <property type="match status" value="1"/>
</dbReference>
<evidence type="ECO:0000256" key="3">
    <source>
        <dbReference type="ARBA" id="ARBA00023004"/>
    </source>
</evidence>
<evidence type="ECO:0000259" key="5">
    <source>
        <dbReference type="PROSITE" id="PS51918"/>
    </source>
</evidence>
<dbReference type="InterPro" id="IPR034474">
    <property type="entry name" value="Methyltransferase_Class_D"/>
</dbReference>
<dbReference type="PROSITE" id="PS51918">
    <property type="entry name" value="RADICAL_SAM"/>
    <property type="match status" value="1"/>
</dbReference>
<proteinExistence type="predicted"/>
<dbReference type="Gene3D" id="3.20.20.70">
    <property type="entry name" value="Aldolase class I"/>
    <property type="match status" value="1"/>
</dbReference>
<dbReference type="CDD" id="cd01335">
    <property type="entry name" value="Radical_SAM"/>
    <property type="match status" value="1"/>
</dbReference>
<keyword evidence="2" id="KW-0479">Metal-binding</keyword>
<dbReference type="EMBL" id="FCOW01000009">
    <property type="protein sequence ID" value="CVK19318.1"/>
    <property type="molecule type" value="Genomic_DNA"/>
</dbReference>
<evidence type="ECO:0000256" key="2">
    <source>
        <dbReference type="ARBA" id="ARBA00022723"/>
    </source>
</evidence>
<protein>
    <submittedName>
        <fullName evidence="6">Cyclic pyranopterin monophosphate synthase</fullName>
        <ecNumber evidence="6">4.1.99.18</ecNumber>
    </submittedName>
</protein>
<dbReference type="PANTHER" id="PTHR43306:SF1">
    <property type="entry name" value="7,8-DIHYDRO-6-HYDROXYMETHYLPTERIN DIMETHYLTRANSFERASE"/>
    <property type="match status" value="1"/>
</dbReference>
<dbReference type="Proteomes" id="UP000245702">
    <property type="component" value="Unassembled WGS sequence"/>
</dbReference>
<keyword evidence="1" id="KW-0949">S-adenosyl-L-methionine</keyword>
<name>A0ABP2C4U6_9FIRM</name>
<gene>
    <name evidence="6" type="primary">moaA_2</name>
    <name evidence="6" type="ORF">SSPH_01969</name>
</gene>
<dbReference type="InterPro" id="IPR054698">
    <property type="entry name" value="rSAM_Se_TrsS"/>
</dbReference>
<feature type="domain" description="Radical SAM core" evidence="5">
    <location>
        <begin position="90"/>
        <end position="307"/>
    </location>
</feature>
<evidence type="ECO:0000256" key="4">
    <source>
        <dbReference type="ARBA" id="ARBA00023014"/>
    </source>
</evidence>
<dbReference type="Pfam" id="PF23545">
    <property type="entry name" value="Zn_ribbon_HMPTM"/>
    <property type="match status" value="1"/>
</dbReference>